<reference evidence="1 2" key="1">
    <citation type="submission" date="2016-04" db="EMBL/GenBank/DDBJ databases">
        <title>Genome analyses suggest a sexual origin of heterokaryosis in a supposedly ancient asexual fungus.</title>
        <authorList>
            <person name="Ropars J."/>
            <person name="Sedzielewska K."/>
            <person name="Noel J."/>
            <person name="Charron P."/>
            <person name="Farinelli L."/>
            <person name="Marton T."/>
            <person name="Kruger M."/>
            <person name="Pelin A."/>
            <person name="Brachmann A."/>
            <person name="Corradi N."/>
        </authorList>
    </citation>
    <scope>NUCLEOTIDE SEQUENCE [LARGE SCALE GENOMIC DNA]</scope>
    <source>
        <strain evidence="1 2">A5</strain>
    </source>
</reference>
<proteinExistence type="predicted"/>
<comment type="caution">
    <text evidence="1">The sequence shown here is derived from an EMBL/GenBank/DDBJ whole genome shotgun (WGS) entry which is preliminary data.</text>
</comment>
<evidence type="ECO:0000313" key="1">
    <source>
        <dbReference type="EMBL" id="PKB93514.1"/>
    </source>
</evidence>
<protein>
    <submittedName>
        <fullName evidence="1">Uncharacterized protein</fullName>
    </submittedName>
</protein>
<reference evidence="1 2" key="2">
    <citation type="submission" date="2017-09" db="EMBL/GenBank/DDBJ databases">
        <title>Extensive intraspecific genome diversity in a model arbuscular mycorrhizal fungus.</title>
        <authorList>
            <person name="Chen E.C."/>
            <person name="Morin E."/>
            <person name="Beaudet D."/>
            <person name="Noel J."/>
            <person name="Ndikumana S."/>
            <person name="Charron P."/>
            <person name="St-Onge C."/>
            <person name="Giorgi J."/>
            <person name="Grigoriev I.V."/>
            <person name="Roux C."/>
            <person name="Martin F.M."/>
            <person name="Corradi N."/>
        </authorList>
    </citation>
    <scope>NUCLEOTIDE SEQUENCE [LARGE SCALE GENOMIC DNA]</scope>
    <source>
        <strain evidence="1 2">A5</strain>
    </source>
</reference>
<dbReference type="AlphaFoldDB" id="A0A2I1FNM4"/>
<gene>
    <name evidence="1" type="ORF">RhiirA5_441089</name>
</gene>
<dbReference type="OrthoDB" id="2358876at2759"/>
<evidence type="ECO:0000313" key="2">
    <source>
        <dbReference type="Proteomes" id="UP000232722"/>
    </source>
</evidence>
<dbReference type="EMBL" id="LLXJ01007870">
    <property type="protein sequence ID" value="PKB93514.1"/>
    <property type="molecule type" value="Genomic_DNA"/>
</dbReference>
<name>A0A2I1FNM4_9GLOM</name>
<organism evidence="1 2">
    <name type="scientific">Rhizophagus irregularis</name>
    <dbReference type="NCBI Taxonomy" id="588596"/>
    <lineage>
        <taxon>Eukaryota</taxon>
        <taxon>Fungi</taxon>
        <taxon>Fungi incertae sedis</taxon>
        <taxon>Mucoromycota</taxon>
        <taxon>Glomeromycotina</taxon>
        <taxon>Glomeromycetes</taxon>
        <taxon>Glomerales</taxon>
        <taxon>Glomeraceae</taxon>
        <taxon>Rhizophagus</taxon>
    </lineage>
</organism>
<dbReference type="Proteomes" id="UP000232722">
    <property type="component" value="Unassembled WGS sequence"/>
</dbReference>
<sequence length="59" mass="6725">MEVVWQKLTIKIKNEYDNLLQDIEASTIVIVPLNLQSSGRDNMMLRCSGWTYSIPGSHS</sequence>
<accession>A0A2I1FNM4</accession>